<organism evidence="1">
    <name type="scientific">marine metagenome</name>
    <dbReference type="NCBI Taxonomy" id="408172"/>
    <lineage>
        <taxon>unclassified sequences</taxon>
        <taxon>metagenomes</taxon>
        <taxon>ecological metagenomes</taxon>
    </lineage>
</organism>
<reference evidence="1" key="1">
    <citation type="submission" date="2018-05" db="EMBL/GenBank/DDBJ databases">
        <authorList>
            <person name="Lanie J.A."/>
            <person name="Ng W.-L."/>
            <person name="Kazmierczak K.M."/>
            <person name="Andrzejewski T.M."/>
            <person name="Davidsen T.M."/>
            <person name="Wayne K.J."/>
            <person name="Tettelin H."/>
            <person name="Glass J.I."/>
            <person name="Rusch D."/>
            <person name="Podicherti R."/>
            <person name="Tsui H.-C.T."/>
            <person name="Winkler M.E."/>
        </authorList>
    </citation>
    <scope>NUCLEOTIDE SEQUENCE</scope>
</reference>
<evidence type="ECO:0000313" key="1">
    <source>
        <dbReference type="EMBL" id="SVB62781.1"/>
    </source>
</evidence>
<sequence>MLDAIISGIGKIKKVNDLKNLQARGDLSFDEFSTMKYLLMYGRGDSVEFEFFSRNKSNLESSLNDFWEGKTDAKDYFAERHTSHVSGIRFSKRLSYSKRTPVNKPKPPIEKINY</sequence>
<name>A0A382FLD0_9ZZZZ</name>
<dbReference type="EMBL" id="UINC01050152">
    <property type="protein sequence ID" value="SVB62781.1"/>
    <property type="molecule type" value="Genomic_DNA"/>
</dbReference>
<gene>
    <name evidence="1" type="ORF">METZ01_LOCUS215635</name>
</gene>
<feature type="non-terminal residue" evidence="1">
    <location>
        <position position="114"/>
    </location>
</feature>
<proteinExistence type="predicted"/>
<dbReference type="AlphaFoldDB" id="A0A382FLD0"/>
<protein>
    <submittedName>
        <fullName evidence="1">Uncharacterized protein</fullName>
    </submittedName>
</protein>
<accession>A0A382FLD0</accession>